<feature type="domain" description="DNA/pantothenate metabolism flavoprotein C-terminal" evidence="6">
    <location>
        <begin position="187"/>
        <end position="394"/>
    </location>
</feature>
<comment type="similarity">
    <text evidence="3 4">In the C-terminal section; belongs to the PPC synthetase family.</text>
</comment>
<comment type="function">
    <text evidence="3">Catalyzes two sequential steps in the biosynthesis of coenzyme A. In the first step cysteine is conjugated to 4'-phosphopantothenate to form 4-phosphopantothenoylcysteine. In the second step the latter compound is decarboxylated to form 4'-phosphopantotheine.</text>
</comment>
<keyword evidence="2 3" id="KW-0456">Lyase</keyword>
<dbReference type="OrthoDB" id="9802554at2"/>
<keyword evidence="1 3" id="KW-0210">Decarboxylase</keyword>
<dbReference type="GO" id="GO:0046872">
    <property type="term" value="F:metal ion binding"/>
    <property type="evidence" value="ECO:0007669"/>
    <property type="project" value="UniProtKB-KW"/>
</dbReference>
<dbReference type="EC" id="4.1.1.36" evidence="3"/>
<evidence type="ECO:0000256" key="4">
    <source>
        <dbReference type="RuleBase" id="RU364078"/>
    </source>
</evidence>
<dbReference type="GO" id="GO:0010181">
    <property type="term" value="F:FMN binding"/>
    <property type="evidence" value="ECO:0007669"/>
    <property type="project" value="UniProtKB-UniRule"/>
</dbReference>
<evidence type="ECO:0000313" key="7">
    <source>
        <dbReference type="EMBL" id="OWW20801.1"/>
    </source>
</evidence>
<comment type="catalytic activity">
    <reaction evidence="3 4">
        <text>N-[(R)-4-phosphopantothenoyl]-L-cysteine + H(+) = (R)-4'-phosphopantetheine + CO2</text>
        <dbReference type="Rhea" id="RHEA:16793"/>
        <dbReference type="ChEBI" id="CHEBI:15378"/>
        <dbReference type="ChEBI" id="CHEBI:16526"/>
        <dbReference type="ChEBI" id="CHEBI:59458"/>
        <dbReference type="ChEBI" id="CHEBI:61723"/>
        <dbReference type="EC" id="4.1.1.36"/>
    </reaction>
</comment>
<dbReference type="RefSeq" id="WP_088707666.1">
    <property type="nucleotide sequence ID" value="NZ_LSTO01000001.1"/>
</dbReference>
<comment type="cofactor">
    <cofactor evidence="3">
        <name>Mg(2+)</name>
        <dbReference type="ChEBI" id="CHEBI:18420"/>
    </cofactor>
</comment>
<comment type="cofactor">
    <cofactor evidence="3">
        <name>FMN</name>
        <dbReference type="ChEBI" id="CHEBI:58210"/>
    </cofactor>
    <text evidence="3">Binds 1 FMN per subunit.</text>
</comment>
<comment type="pathway">
    <text evidence="3 4">Cofactor biosynthesis; coenzyme A biosynthesis; CoA from (R)-pantothenate: step 3/5.</text>
</comment>
<comment type="catalytic activity">
    <reaction evidence="3 4">
        <text>(R)-4'-phosphopantothenate + L-cysteine + CTP = N-[(R)-4-phosphopantothenoyl]-L-cysteine + CMP + diphosphate + H(+)</text>
        <dbReference type="Rhea" id="RHEA:19397"/>
        <dbReference type="ChEBI" id="CHEBI:10986"/>
        <dbReference type="ChEBI" id="CHEBI:15378"/>
        <dbReference type="ChEBI" id="CHEBI:33019"/>
        <dbReference type="ChEBI" id="CHEBI:35235"/>
        <dbReference type="ChEBI" id="CHEBI:37563"/>
        <dbReference type="ChEBI" id="CHEBI:59458"/>
        <dbReference type="ChEBI" id="CHEBI:60377"/>
        <dbReference type="EC" id="6.3.2.5"/>
    </reaction>
</comment>
<dbReference type="SUPFAM" id="SSF52507">
    <property type="entry name" value="Homo-oligomeric flavin-containing Cys decarboxylases, HFCD"/>
    <property type="match status" value="1"/>
</dbReference>
<comment type="caution">
    <text evidence="3">Lacks conserved residue(s) required for the propagation of feature annotation.</text>
</comment>
<evidence type="ECO:0000256" key="1">
    <source>
        <dbReference type="ARBA" id="ARBA00022793"/>
    </source>
</evidence>
<feature type="active site" description="Proton donor" evidence="3">
    <location>
        <position position="160"/>
    </location>
</feature>
<protein>
    <recommendedName>
        <fullName evidence="3">Coenzyme A biosynthesis bifunctional protein CoaBC</fullName>
    </recommendedName>
    <alternativeName>
        <fullName evidence="3">DNA/pantothenate metabolism flavoprotein</fullName>
    </alternativeName>
    <alternativeName>
        <fullName evidence="3">Phosphopantothenoylcysteine synthetase/decarboxylase</fullName>
        <shortName evidence="3">PPCS-PPCDC</shortName>
    </alternativeName>
    <domain>
        <recommendedName>
            <fullName evidence="3">Phosphopantothenoylcysteine decarboxylase</fullName>
            <shortName evidence="3">PPC decarboxylase</shortName>
            <shortName evidence="3">PPC-DC</shortName>
            <ecNumber evidence="3">4.1.1.36</ecNumber>
        </recommendedName>
        <alternativeName>
            <fullName evidence="3">CoaC</fullName>
        </alternativeName>
    </domain>
    <domain>
        <recommendedName>
            <fullName evidence="3">Phosphopantothenate--cysteine ligase</fullName>
            <ecNumber evidence="3">6.3.2.5</ecNumber>
        </recommendedName>
        <alternativeName>
            <fullName evidence="3">CoaB</fullName>
        </alternativeName>
        <alternativeName>
            <fullName evidence="3">Phosphopantothenoylcysteine synthetase</fullName>
            <shortName evidence="3">PPC synthetase</shortName>
            <shortName evidence="3">PPC-S</shortName>
        </alternativeName>
    </domain>
</protein>
<feature type="binding site" evidence="3">
    <location>
        <position position="326"/>
    </location>
    <ligand>
        <name>CTP</name>
        <dbReference type="ChEBI" id="CHEBI:37563"/>
    </ligand>
</feature>
<dbReference type="NCBIfam" id="TIGR00521">
    <property type="entry name" value="coaBC_dfp"/>
    <property type="match status" value="1"/>
</dbReference>
<keyword evidence="3" id="KW-0479">Metal-binding</keyword>
<dbReference type="InterPro" id="IPR035929">
    <property type="entry name" value="CoaB-like_sf"/>
</dbReference>
<comment type="function">
    <text evidence="4">Catalyzes two steps in the biosynthesis of coenzyme A. In the first step cysteine is conjugated to 4'-phosphopantothenate to form 4-phosphopantothenoylcysteine, in the latter compound is decarboxylated to form 4'-phosphopantotheine.</text>
</comment>
<feature type="binding site" evidence="3">
    <location>
        <position position="280"/>
    </location>
    <ligand>
        <name>CTP</name>
        <dbReference type="ChEBI" id="CHEBI:37563"/>
    </ligand>
</feature>
<dbReference type="GO" id="GO:0015941">
    <property type="term" value="P:pantothenate catabolic process"/>
    <property type="evidence" value="ECO:0007669"/>
    <property type="project" value="InterPro"/>
</dbReference>
<evidence type="ECO:0000313" key="8">
    <source>
        <dbReference type="Proteomes" id="UP000197535"/>
    </source>
</evidence>
<dbReference type="InterPro" id="IPR007085">
    <property type="entry name" value="DNA/pantothenate-metab_flavo_C"/>
</dbReference>
<dbReference type="PROSITE" id="PS51257">
    <property type="entry name" value="PROKAR_LIPOPROTEIN"/>
    <property type="match status" value="1"/>
</dbReference>
<feature type="binding site" evidence="3">
    <location>
        <position position="290"/>
    </location>
    <ligand>
        <name>CTP</name>
        <dbReference type="ChEBI" id="CHEBI:37563"/>
    </ligand>
</feature>
<evidence type="ECO:0000259" key="6">
    <source>
        <dbReference type="Pfam" id="PF04127"/>
    </source>
</evidence>
<dbReference type="SUPFAM" id="SSF102645">
    <property type="entry name" value="CoaB-like"/>
    <property type="match status" value="1"/>
</dbReference>
<accession>A0A254TDS5</accession>
<dbReference type="GO" id="GO:0004632">
    <property type="term" value="F:phosphopantothenate--cysteine ligase activity"/>
    <property type="evidence" value="ECO:0007669"/>
    <property type="project" value="UniProtKB-UniRule"/>
</dbReference>
<dbReference type="PANTHER" id="PTHR14359:SF6">
    <property type="entry name" value="PHOSPHOPANTOTHENOYLCYSTEINE DECARBOXYLASE"/>
    <property type="match status" value="1"/>
</dbReference>
<dbReference type="InterPro" id="IPR003382">
    <property type="entry name" value="Flavoprotein"/>
</dbReference>
<keyword evidence="3 4" id="KW-0288">FMN</keyword>
<proteinExistence type="inferred from homology"/>
<feature type="binding site" evidence="3">
    <location>
        <begin position="308"/>
        <end position="311"/>
    </location>
    <ligand>
        <name>CTP</name>
        <dbReference type="ChEBI" id="CHEBI:37563"/>
    </ligand>
</feature>
<keyword evidence="3 4" id="KW-0285">Flavoprotein</keyword>
<organism evidence="7 8">
    <name type="scientific">Noviherbaspirillum denitrificans</name>
    <dbReference type="NCBI Taxonomy" id="1968433"/>
    <lineage>
        <taxon>Bacteria</taxon>
        <taxon>Pseudomonadati</taxon>
        <taxon>Pseudomonadota</taxon>
        <taxon>Betaproteobacteria</taxon>
        <taxon>Burkholderiales</taxon>
        <taxon>Oxalobacteraceae</taxon>
        <taxon>Noviherbaspirillum</taxon>
    </lineage>
</organism>
<sequence>MDLAGKKIVLGMTGGIACYKVAEFTRGLVKAGASVQVVMTQAATQFITPVTMQALSGRAVFTDQWDARIGNNMAHIDLTRDADAVVIAPCSTDFMFKLAHGACDDLLSTLCVARPATVPLLIAPAMNVEMWQNPATQRNLAQIKADGIAVLGPDAGDQACGETGMGRMLEPEQLLEEVIASFQPKRLAGKRVLITAGPTFEPIDPVRGITNLSSGKMGYAIARAAREAGADVCLVSGPTALDTPYGVHRINVQTAQQMHDVVLSRVDGKDIFIAVAAVADWRVANASDQKLKKNSKGDVPQLQFEQNPDILASVAALEKRPYCVGFAAESENLLQYGEEKRKKKGVPLLVGNIGHQTFGKDENELVLFDDKGNQRLPQAGKQALARQLVAEIAARI</sequence>
<dbReference type="EC" id="6.3.2.5" evidence="3"/>
<comment type="caution">
    <text evidence="7">The sequence shown here is derived from an EMBL/GenBank/DDBJ whole genome shotgun (WGS) entry which is preliminary data.</text>
</comment>
<dbReference type="GO" id="GO:0004633">
    <property type="term" value="F:phosphopantothenoylcysteine decarboxylase activity"/>
    <property type="evidence" value="ECO:0007669"/>
    <property type="project" value="UniProtKB-UniRule"/>
</dbReference>
<dbReference type="InterPro" id="IPR005252">
    <property type="entry name" value="CoaBC"/>
</dbReference>
<dbReference type="Gene3D" id="3.40.50.1950">
    <property type="entry name" value="Flavin prenyltransferase-like"/>
    <property type="match status" value="1"/>
</dbReference>
<dbReference type="GO" id="GO:0015937">
    <property type="term" value="P:coenzyme A biosynthetic process"/>
    <property type="evidence" value="ECO:0007669"/>
    <property type="project" value="UniProtKB-UniRule"/>
</dbReference>
<comment type="pathway">
    <text evidence="3 4">Cofactor biosynthesis; coenzyme A biosynthesis; CoA from (R)-pantothenate: step 2/5.</text>
</comment>
<gene>
    <name evidence="3" type="primary">coaBC</name>
    <name evidence="7" type="ORF">AYR66_16320</name>
</gene>
<dbReference type="UniPathway" id="UPA00241">
    <property type="reaction ID" value="UER00353"/>
</dbReference>
<dbReference type="AlphaFoldDB" id="A0A254TDS5"/>
<dbReference type="Pfam" id="PF04127">
    <property type="entry name" value="DFP"/>
    <property type="match status" value="1"/>
</dbReference>
<name>A0A254TDS5_9BURK</name>
<reference evidence="7 8" key="1">
    <citation type="submission" date="2016-02" db="EMBL/GenBank/DDBJ databases">
        <authorList>
            <person name="Wen L."/>
            <person name="He K."/>
            <person name="Yang H."/>
        </authorList>
    </citation>
    <scope>NUCLEOTIDE SEQUENCE [LARGE SCALE GENOMIC DNA]</scope>
    <source>
        <strain evidence="7 8">TSA40</strain>
    </source>
</reference>
<keyword evidence="3" id="KW-0460">Magnesium</keyword>
<feature type="region of interest" description="Phosphopantothenoylcysteine decarboxylase" evidence="3">
    <location>
        <begin position="1"/>
        <end position="191"/>
    </location>
</feature>
<dbReference type="Proteomes" id="UP000197535">
    <property type="component" value="Unassembled WGS sequence"/>
</dbReference>
<evidence type="ECO:0000259" key="5">
    <source>
        <dbReference type="Pfam" id="PF02441"/>
    </source>
</evidence>
<keyword evidence="3" id="KW-0511">Multifunctional enzyme</keyword>
<dbReference type="HAMAP" id="MF_02225">
    <property type="entry name" value="CoaBC"/>
    <property type="match status" value="1"/>
</dbReference>
<feature type="binding site" evidence="3">
    <location>
        <position position="344"/>
    </location>
    <ligand>
        <name>CTP</name>
        <dbReference type="ChEBI" id="CHEBI:37563"/>
    </ligand>
</feature>
<dbReference type="InterPro" id="IPR036551">
    <property type="entry name" value="Flavin_trans-like"/>
</dbReference>
<keyword evidence="8" id="KW-1185">Reference proteome</keyword>
<comment type="similarity">
    <text evidence="3 4">In the N-terminal section; belongs to the HFCD (homo-oligomeric flavin containing Cys decarboxylase) superfamily.</text>
</comment>
<dbReference type="PANTHER" id="PTHR14359">
    <property type="entry name" value="HOMO-OLIGOMERIC FLAVIN CONTAINING CYS DECARBOXYLASE FAMILY"/>
    <property type="match status" value="1"/>
</dbReference>
<dbReference type="GO" id="GO:0071513">
    <property type="term" value="C:phosphopantothenoylcysteine decarboxylase complex"/>
    <property type="evidence" value="ECO:0007669"/>
    <property type="project" value="TreeGrafter"/>
</dbReference>
<feature type="region of interest" description="Phosphopantothenate--cysteine ligase" evidence="3">
    <location>
        <begin position="192"/>
        <end position="396"/>
    </location>
</feature>
<evidence type="ECO:0000256" key="2">
    <source>
        <dbReference type="ARBA" id="ARBA00023239"/>
    </source>
</evidence>
<dbReference type="Pfam" id="PF02441">
    <property type="entry name" value="Flavoprotein"/>
    <property type="match status" value="1"/>
</dbReference>
<dbReference type="Gene3D" id="3.40.50.10300">
    <property type="entry name" value="CoaB-like"/>
    <property type="match status" value="1"/>
</dbReference>
<evidence type="ECO:0000256" key="3">
    <source>
        <dbReference type="HAMAP-Rule" id="MF_02225"/>
    </source>
</evidence>
<feature type="domain" description="Flavoprotein" evidence="5">
    <location>
        <begin position="6"/>
        <end position="180"/>
    </location>
</feature>
<keyword evidence="3 4" id="KW-0436">Ligase</keyword>
<dbReference type="EMBL" id="LSTO01000001">
    <property type="protein sequence ID" value="OWW20801.1"/>
    <property type="molecule type" value="Genomic_DNA"/>
</dbReference>
<feature type="binding site" evidence="3">
    <location>
        <position position="340"/>
    </location>
    <ligand>
        <name>CTP</name>
        <dbReference type="ChEBI" id="CHEBI:37563"/>
    </ligand>
</feature>